<gene>
    <name evidence="1" type="ORF">NG792_15750</name>
</gene>
<evidence type="ECO:0000313" key="1">
    <source>
        <dbReference type="EMBL" id="MCT7979165.1"/>
    </source>
</evidence>
<dbReference type="EMBL" id="JAMXFA010000019">
    <property type="protein sequence ID" value="MCT7979165.1"/>
    <property type="molecule type" value="Genomic_DNA"/>
</dbReference>
<name>A0ABT2N8Y0_9CYAN</name>
<comment type="caution">
    <text evidence="1">The sequence shown here is derived from an EMBL/GenBank/DDBJ whole genome shotgun (WGS) entry which is preliminary data.</text>
</comment>
<accession>A0ABT2N8Y0</accession>
<dbReference type="RefSeq" id="WP_261236033.1">
    <property type="nucleotide sequence ID" value="NZ_JAMXFA010000019.1"/>
</dbReference>
<keyword evidence="2" id="KW-1185">Reference proteome</keyword>
<organism evidence="1 2">
    <name type="scientific">Laspinema olomoucense D3b</name>
    <dbReference type="NCBI Taxonomy" id="2953688"/>
    <lineage>
        <taxon>Bacteria</taxon>
        <taxon>Bacillati</taxon>
        <taxon>Cyanobacteriota</taxon>
        <taxon>Cyanophyceae</taxon>
        <taxon>Oscillatoriophycideae</taxon>
        <taxon>Oscillatoriales</taxon>
        <taxon>Laspinemataceae</taxon>
        <taxon>Laspinema</taxon>
        <taxon>Laspinema olomoucense</taxon>
    </lineage>
</organism>
<reference evidence="1 2" key="1">
    <citation type="journal article" date="2022" name="Front. Microbiol.">
        <title>High genomic differentiation and limited gene flow indicate recent cryptic speciation within the genus Laspinema (cyanobacteria).</title>
        <authorList>
            <person name="Stanojkovic A."/>
            <person name="Skoupy S."/>
            <person name="Skaloud P."/>
            <person name="Dvorak P."/>
        </authorList>
    </citation>
    <scope>NUCLEOTIDE SEQUENCE [LARGE SCALE GENOMIC DNA]</scope>
    <source>
        <strain evidence="1 2">D3b</strain>
    </source>
</reference>
<protein>
    <submittedName>
        <fullName evidence="1">Uncharacterized protein</fullName>
    </submittedName>
</protein>
<proteinExistence type="predicted"/>
<sequence>MPDVLKTCEISHRLPFEAIATDWSLPQLHWVPDSSIIHSFSPNPVLVARLQKPAPSRVWLHGQSPPARARRVK</sequence>
<evidence type="ECO:0000313" key="2">
    <source>
        <dbReference type="Proteomes" id="UP001525961"/>
    </source>
</evidence>
<dbReference type="Proteomes" id="UP001525961">
    <property type="component" value="Unassembled WGS sequence"/>
</dbReference>